<dbReference type="InParanoid" id="A0A0C3FSW2"/>
<evidence type="ECO:0000256" key="1">
    <source>
        <dbReference type="SAM" id="SignalP"/>
    </source>
</evidence>
<evidence type="ECO:0000313" key="3">
    <source>
        <dbReference type="Proteomes" id="UP000054166"/>
    </source>
</evidence>
<proteinExistence type="predicted"/>
<accession>A0A0C3FSW2</accession>
<organism evidence="2 3">
    <name type="scientific">Piloderma croceum (strain F 1598)</name>
    <dbReference type="NCBI Taxonomy" id="765440"/>
    <lineage>
        <taxon>Eukaryota</taxon>
        <taxon>Fungi</taxon>
        <taxon>Dikarya</taxon>
        <taxon>Basidiomycota</taxon>
        <taxon>Agaricomycotina</taxon>
        <taxon>Agaricomycetes</taxon>
        <taxon>Agaricomycetidae</taxon>
        <taxon>Atheliales</taxon>
        <taxon>Atheliaceae</taxon>
        <taxon>Piloderma</taxon>
    </lineage>
</organism>
<keyword evidence="1" id="KW-0732">Signal</keyword>
<feature type="signal peptide" evidence="1">
    <location>
        <begin position="1"/>
        <end position="19"/>
    </location>
</feature>
<evidence type="ECO:0000313" key="2">
    <source>
        <dbReference type="EMBL" id="KIM87295.1"/>
    </source>
</evidence>
<sequence length="53" mass="5749">MTLMHAVFLSLIGGGGIVSLNSHAHMTPGPHCVVNRMLERLTITGKASYESRR</sequence>
<protein>
    <submittedName>
        <fullName evidence="2">Uncharacterized protein</fullName>
    </submittedName>
</protein>
<keyword evidence="3" id="KW-1185">Reference proteome</keyword>
<dbReference type="HOGENOM" id="CLU_3069493_0_0_1"/>
<gene>
    <name evidence="2" type="ORF">PILCRDRAFT_814789</name>
</gene>
<dbReference type="Proteomes" id="UP000054166">
    <property type="component" value="Unassembled WGS sequence"/>
</dbReference>
<dbReference type="EMBL" id="KN832979">
    <property type="protein sequence ID" value="KIM87295.1"/>
    <property type="molecule type" value="Genomic_DNA"/>
</dbReference>
<dbReference type="AlphaFoldDB" id="A0A0C3FSW2"/>
<feature type="chain" id="PRO_5002164501" evidence="1">
    <location>
        <begin position="20"/>
        <end position="53"/>
    </location>
</feature>
<reference evidence="2 3" key="1">
    <citation type="submission" date="2014-04" db="EMBL/GenBank/DDBJ databases">
        <authorList>
            <consortium name="DOE Joint Genome Institute"/>
            <person name="Kuo A."/>
            <person name="Tarkka M."/>
            <person name="Buscot F."/>
            <person name="Kohler A."/>
            <person name="Nagy L.G."/>
            <person name="Floudas D."/>
            <person name="Copeland A."/>
            <person name="Barry K.W."/>
            <person name="Cichocki N."/>
            <person name="Veneault-Fourrey C."/>
            <person name="LaButti K."/>
            <person name="Lindquist E.A."/>
            <person name="Lipzen A."/>
            <person name="Lundell T."/>
            <person name="Morin E."/>
            <person name="Murat C."/>
            <person name="Sun H."/>
            <person name="Tunlid A."/>
            <person name="Henrissat B."/>
            <person name="Grigoriev I.V."/>
            <person name="Hibbett D.S."/>
            <person name="Martin F."/>
            <person name="Nordberg H.P."/>
            <person name="Cantor M.N."/>
            <person name="Hua S.X."/>
        </authorList>
    </citation>
    <scope>NUCLEOTIDE SEQUENCE [LARGE SCALE GENOMIC DNA]</scope>
    <source>
        <strain evidence="2 3">F 1598</strain>
    </source>
</reference>
<reference evidence="3" key="2">
    <citation type="submission" date="2015-01" db="EMBL/GenBank/DDBJ databases">
        <title>Evolutionary Origins and Diversification of the Mycorrhizal Mutualists.</title>
        <authorList>
            <consortium name="DOE Joint Genome Institute"/>
            <consortium name="Mycorrhizal Genomics Consortium"/>
            <person name="Kohler A."/>
            <person name="Kuo A."/>
            <person name="Nagy L.G."/>
            <person name="Floudas D."/>
            <person name="Copeland A."/>
            <person name="Barry K.W."/>
            <person name="Cichocki N."/>
            <person name="Veneault-Fourrey C."/>
            <person name="LaButti K."/>
            <person name="Lindquist E.A."/>
            <person name="Lipzen A."/>
            <person name="Lundell T."/>
            <person name="Morin E."/>
            <person name="Murat C."/>
            <person name="Riley R."/>
            <person name="Ohm R."/>
            <person name="Sun H."/>
            <person name="Tunlid A."/>
            <person name="Henrissat B."/>
            <person name="Grigoriev I.V."/>
            <person name="Hibbett D.S."/>
            <person name="Martin F."/>
        </authorList>
    </citation>
    <scope>NUCLEOTIDE SEQUENCE [LARGE SCALE GENOMIC DNA]</scope>
    <source>
        <strain evidence="3">F 1598</strain>
    </source>
</reference>
<name>A0A0C3FSW2_PILCF</name>